<evidence type="ECO:0000313" key="1">
    <source>
        <dbReference type="EMBL" id="GAF84164.1"/>
    </source>
</evidence>
<sequence>MKRVFNIPKEHADKVEKYLMLSGFEFDKTNTGPRSWRVTHTGVKFTLDVTKENKYKIERIEAMLPFKGWKDINDYVCSFFDDGKIILENRGRRGGQYYFVYYNDRIHKVSIGTYIKYITRESIYNSFMKANISLKSIQLDKEKDK</sequence>
<protein>
    <submittedName>
        <fullName evidence="1">Uncharacterized protein</fullName>
    </submittedName>
</protein>
<comment type="caution">
    <text evidence="1">The sequence shown here is derived from an EMBL/GenBank/DDBJ whole genome shotgun (WGS) entry which is preliminary data.</text>
</comment>
<dbReference type="AlphaFoldDB" id="X0ST45"/>
<gene>
    <name evidence="1" type="ORF">S01H1_04393</name>
</gene>
<accession>X0ST45</accession>
<reference evidence="1" key="1">
    <citation type="journal article" date="2014" name="Front. Microbiol.">
        <title>High frequency of phylogenetically diverse reductive dehalogenase-homologous genes in deep subseafloor sedimentary metagenomes.</title>
        <authorList>
            <person name="Kawai M."/>
            <person name="Futagami T."/>
            <person name="Toyoda A."/>
            <person name="Takaki Y."/>
            <person name="Nishi S."/>
            <person name="Hori S."/>
            <person name="Arai W."/>
            <person name="Tsubouchi T."/>
            <person name="Morono Y."/>
            <person name="Uchiyama I."/>
            <person name="Ito T."/>
            <person name="Fujiyama A."/>
            <person name="Inagaki F."/>
            <person name="Takami H."/>
        </authorList>
    </citation>
    <scope>NUCLEOTIDE SEQUENCE</scope>
    <source>
        <strain evidence="1">Expedition CK06-06</strain>
    </source>
</reference>
<dbReference type="EMBL" id="BARS01002320">
    <property type="protein sequence ID" value="GAF84164.1"/>
    <property type="molecule type" value="Genomic_DNA"/>
</dbReference>
<name>X0ST45_9ZZZZ</name>
<organism evidence="1">
    <name type="scientific">marine sediment metagenome</name>
    <dbReference type="NCBI Taxonomy" id="412755"/>
    <lineage>
        <taxon>unclassified sequences</taxon>
        <taxon>metagenomes</taxon>
        <taxon>ecological metagenomes</taxon>
    </lineage>
</organism>
<proteinExistence type="predicted"/>